<evidence type="ECO:0000313" key="5">
    <source>
        <dbReference type="Proteomes" id="UP000094609"/>
    </source>
</evidence>
<dbReference type="KEGG" id="shal:SHALO_1290"/>
<proteinExistence type="predicted"/>
<dbReference type="AlphaFoldDB" id="A0A1D7TJ66"/>
<sequence>MKSLFLRMRVIHIAAFLILPLNAYFFTTITLGAIVQYAIAVILIVHDIDEKKWGVDLSVKINQALASMDLTKEIKINTRFNAESAKMLDSVVFFKEKIRHAILGFQAHATTHSQISAQLQQIVSFFHAQTQKEKIIIDESTKHINNMQIVFDDISHNAHASKEEMQQIGNYLSDTQKNIIDLGKKIVQSVQKENLLVTQLNALSKDTQETKNILSVIDDIADQTNLLALNAAIEAARAGEHGRGFAVVADEVRLLAEKTQKSLEEINATITSIVSSITSISQQMKDNASEINILQDVSTNANVVLEQLVNVADKNIALSNAIVTKSVDLKQETEHIKEASIQIETIFHATYQKSEEIMEITTVLDHWGMTLQEKLNEFKV</sequence>
<accession>A0A1D7TJ66</accession>
<keyword evidence="1 2" id="KW-0807">Transducer</keyword>
<dbReference type="Proteomes" id="UP000094609">
    <property type="component" value="Chromosome"/>
</dbReference>
<dbReference type="SMART" id="SM00283">
    <property type="entry name" value="MA"/>
    <property type="match status" value="1"/>
</dbReference>
<keyword evidence="5" id="KW-1185">Reference proteome</keyword>
<dbReference type="PATRIC" id="fig|1193502.14.peg.1310"/>
<dbReference type="SUPFAM" id="SSF58104">
    <property type="entry name" value="Methyl-accepting chemotaxis protein (MCP) signaling domain"/>
    <property type="match status" value="1"/>
</dbReference>
<dbReference type="STRING" id="1193502.SHALO_1290"/>
<dbReference type="PANTHER" id="PTHR32089">
    <property type="entry name" value="METHYL-ACCEPTING CHEMOTAXIS PROTEIN MCPB"/>
    <property type="match status" value="1"/>
</dbReference>
<dbReference type="PANTHER" id="PTHR32089:SF114">
    <property type="entry name" value="METHYL-ACCEPTING CHEMOTAXIS PROTEIN MCPB"/>
    <property type="match status" value="1"/>
</dbReference>
<feature type="domain" description="Methyl-accepting transducer" evidence="3">
    <location>
        <begin position="108"/>
        <end position="344"/>
    </location>
</feature>
<evidence type="ECO:0000313" key="4">
    <source>
        <dbReference type="EMBL" id="AOO65068.1"/>
    </source>
</evidence>
<organism evidence="4 5">
    <name type="scientific">Sulfurospirillum halorespirans DSM 13726</name>
    <dbReference type="NCBI Taxonomy" id="1193502"/>
    <lineage>
        <taxon>Bacteria</taxon>
        <taxon>Pseudomonadati</taxon>
        <taxon>Campylobacterota</taxon>
        <taxon>Epsilonproteobacteria</taxon>
        <taxon>Campylobacterales</taxon>
        <taxon>Sulfurospirillaceae</taxon>
        <taxon>Sulfurospirillum</taxon>
    </lineage>
</organism>
<evidence type="ECO:0000259" key="3">
    <source>
        <dbReference type="PROSITE" id="PS50111"/>
    </source>
</evidence>
<dbReference type="Pfam" id="PF00015">
    <property type="entry name" value="MCPsignal"/>
    <property type="match status" value="1"/>
</dbReference>
<gene>
    <name evidence="4" type="ORF">SHALO_1290</name>
</gene>
<dbReference type="GO" id="GO:0016020">
    <property type="term" value="C:membrane"/>
    <property type="evidence" value="ECO:0007669"/>
    <property type="project" value="InterPro"/>
</dbReference>
<dbReference type="Gene3D" id="1.10.287.950">
    <property type="entry name" value="Methyl-accepting chemotaxis protein"/>
    <property type="match status" value="1"/>
</dbReference>
<name>A0A1D7TJ66_9BACT</name>
<dbReference type="EMBL" id="CP017111">
    <property type="protein sequence ID" value="AOO65068.1"/>
    <property type="molecule type" value="Genomic_DNA"/>
</dbReference>
<protein>
    <submittedName>
        <fullName evidence="4">Methyl-accepting chemotaxis protein</fullName>
    </submittedName>
</protein>
<dbReference type="PROSITE" id="PS50111">
    <property type="entry name" value="CHEMOTAXIS_TRANSDUC_2"/>
    <property type="match status" value="1"/>
</dbReference>
<evidence type="ECO:0000256" key="2">
    <source>
        <dbReference type="PROSITE-ProRule" id="PRU00284"/>
    </source>
</evidence>
<evidence type="ECO:0000256" key="1">
    <source>
        <dbReference type="ARBA" id="ARBA00023224"/>
    </source>
</evidence>
<dbReference type="GO" id="GO:0007165">
    <property type="term" value="P:signal transduction"/>
    <property type="evidence" value="ECO:0007669"/>
    <property type="project" value="UniProtKB-KW"/>
</dbReference>
<dbReference type="InterPro" id="IPR004089">
    <property type="entry name" value="MCPsignal_dom"/>
</dbReference>
<reference evidence="5" key="1">
    <citation type="submission" date="2016-08" db="EMBL/GenBank/DDBJ databases">
        <title>Complete genome sequence of the organohalide-respiring Epsilonproteobacterium Sulfurospirillum halorespirans.</title>
        <authorList>
            <person name="Goris T."/>
            <person name="Zimmermann J."/>
            <person name="Schenz B."/>
            <person name="Lemos M."/>
            <person name="Hackermueller J."/>
            <person name="Diekert G."/>
        </authorList>
    </citation>
    <scope>NUCLEOTIDE SEQUENCE [LARGE SCALE GENOMIC DNA]</scope>
    <source>
        <strain>DSM 13726</strain>
        <strain evidence="5">PCE-M2</strain>
    </source>
</reference>